<dbReference type="Proteomes" id="UP000821866">
    <property type="component" value="Unassembled WGS sequence"/>
</dbReference>
<protein>
    <submittedName>
        <fullName evidence="2">Uncharacterized protein</fullName>
    </submittedName>
</protein>
<feature type="region of interest" description="Disordered" evidence="1">
    <location>
        <begin position="1"/>
        <end position="35"/>
    </location>
</feature>
<accession>A0A9J6CZD2</accession>
<feature type="region of interest" description="Disordered" evidence="1">
    <location>
        <begin position="54"/>
        <end position="108"/>
    </location>
</feature>
<evidence type="ECO:0000256" key="1">
    <source>
        <dbReference type="SAM" id="MobiDB-lite"/>
    </source>
</evidence>
<keyword evidence="3" id="KW-1185">Reference proteome</keyword>
<feature type="compositionally biased region" description="Basic residues" evidence="1">
    <location>
        <begin position="157"/>
        <end position="167"/>
    </location>
</feature>
<organism evidence="2 3">
    <name type="scientific">Rhipicephalus microplus</name>
    <name type="common">Cattle tick</name>
    <name type="synonym">Boophilus microplus</name>
    <dbReference type="NCBI Taxonomy" id="6941"/>
    <lineage>
        <taxon>Eukaryota</taxon>
        <taxon>Metazoa</taxon>
        <taxon>Ecdysozoa</taxon>
        <taxon>Arthropoda</taxon>
        <taxon>Chelicerata</taxon>
        <taxon>Arachnida</taxon>
        <taxon>Acari</taxon>
        <taxon>Parasitiformes</taxon>
        <taxon>Ixodida</taxon>
        <taxon>Ixodoidea</taxon>
        <taxon>Ixodidae</taxon>
        <taxon>Rhipicephalinae</taxon>
        <taxon>Rhipicephalus</taxon>
        <taxon>Boophilus</taxon>
    </lineage>
</organism>
<sequence length="446" mass="48324">MYHPSQTPRLTLFSEEVTQAQPAPRRETEGPLLGARSVDNTLVRFPLPRTPWSVFQDGSGGLPTYSPQTTIAPPRENSPARRGFSPANPPPRDRPGQQETTSLPSGFSAQFPEDVIVRASRQPGEAHGAWTGATSSQGWQAAFRCARASSEQLRDKRPCRKPKHRRGQSPPQGQPRSLARGIVSCSVAPAPTGVAQFFERDGNCEALRPTADYDENALSFGNVSPTRAGEFFRFAASRRAVLPTSTAYAANRKRRAQPPHLPALCARTFPVHAAKPGGGTAPQRVRAPGLRATLLTSRATSATFYAPGRREEYATSTALPCRLPSDSKSCGGLNEVPHPQCSRSPPFRSGSGTTVATVSPLSGRCWRSLCSVQRAVRVADAVKTSRRLTFPCAPKSLLICDPTLRQTKPREDPRPQCALKESVLSVSCNSHQVSQLAAFFIDPRTE</sequence>
<name>A0A9J6CZD2_RHIMP</name>
<evidence type="ECO:0000313" key="3">
    <source>
        <dbReference type="Proteomes" id="UP000821866"/>
    </source>
</evidence>
<comment type="caution">
    <text evidence="2">The sequence shown here is derived from an EMBL/GenBank/DDBJ whole genome shotgun (WGS) entry which is preliminary data.</text>
</comment>
<feature type="compositionally biased region" description="Polar residues" evidence="1">
    <location>
        <begin position="97"/>
        <end position="108"/>
    </location>
</feature>
<dbReference type="EMBL" id="JABSTU010004358">
    <property type="protein sequence ID" value="KAH7963993.1"/>
    <property type="molecule type" value="Genomic_DNA"/>
</dbReference>
<proteinExistence type="predicted"/>
<reference evidence="2" key="2">
    <citation type="submission" date="2021-09" db="EMBL/GenBank/DDBJ databases">
        <authorList>
            <person name="Jia N."/>
            <person name="Wang J."/>
            <person name="Shi W."/>
            <person name="Du L."/>
            <person name="Sun Y."/>
            <person name="Zhan W."/>
            <person name="Jiang J."/>
            <person name="Wang Q."/>
            <person name="Zhang B."/>
            <person name="Ji P."/>
            <person name="Sakyi L.B."/>
            <person name="Cui X."/>
            <person name="Yuan T."/>
            <person name="Jiang B."/>
            <person name="Yang W."/>
            <person name="Lam T.T.-Y."/>
            <person name="Chang Q."/>
            <person name="Ding S."/>
            <person name="Wang X."/>
            <person name="Zhu J."/>
            <person name="Ruan X."/>
            <person name="Zhao L."/>
            <person name="Wei J."/>
            <person name="Que T."/>
            <person name="Du C."/>
            <person name="Cheng J."/>
            <person name="Dai P."/>
            <person name="Han X."/>
            <person name="Huang E."/>
            <person name="Gao Y."/>
            <person name="Liu J."/>
            <person name="Shao H."/>
            <person name="Ye R."/>
            <person name="Li L."/>
            <person name="Wei W."/>
            <person name="Wang X."/>
            <person name="Wang C."/>
            <person name="Huo Q."/>
            <person name="Li W."/>
            <person name="Guo W."/>
            <person name="Chen H."/>
            <person name="Chen S."/>
            <person name="Zhou L."/>
            <person name="Zhou L."/>
            <person name="Ni X."/>
            <person name="Tian J."/>
            <person name="Zhou Y."/>
            <person name="Sheng Y."/>
            <person name="Liu T."/>
            <person name="Pan Y."/>
            <person name="Xia L."/>
            <person name="Li J."/>
            <person name="Zhao F."/>
            <person name="Cao W."/>
        </authorList>
    </citation>
    <scope>NUCLEOTIDE SEQUENCE</scope>
    <source>
        <strain evidence="2">Rmic-2018</strain>
        <tissue evidence="2">Larvae</tissue>
    </source>
</reference>
<dbReference type="AlphaFoldDB" id="A0A9J6CZD2"/>
<gene>
    <name evidence="2" type="ORF">HPB51_027763</name>
</gene>
<evidence type="ECO:0000313" key="2">
    <source>
        <dbReference type="EMBL" id="KAH7963993.1"/>
    </source>
</evidence>
<feature type="region of interest" description="Disordered" evidence="1">
    <location>
        <begin position="145"/>
        <end position="178"/>
    </location>
</feature>
<reference evidence="2" key="1">
    <citation type="journal article" date="2020" name="Cell">
        <title>Large-Scale Comparative Analyses of Tick Genomes Elucidate Their Genetic Diversity and Vector Capacities.</title>
        <authorList>
            <consortium name="Tick Genome and Microbiome Consortium (TIGMIC)"/>
            <person name="Jia N."/>
            <person name="Wang J."/>
            <person name="Shi W."/>
            <person name="Du L."/>
            <person name="Sun Y."/>
            <person name="Zhan W."/>
            <person name="Jiang J.F."/>
            <person name="Wang Q."/>
            <person name="Zhang B."/>
            <person name="Ji P."/>
            <person name="Bell-Sakyi L."/>
            <person name="Cui X.M."/>
            <person name="Yuan T.T."/>
            <person name="Jiang B.G."/>
            <person name="Yang W.F."/>
            <person name="Lam T.T."/>
            <person name="Chang Q.C."/>
            <person name="Ding S.J."/>
            <person name="Wang X.J."/>
            <person name="Zhu J.G."/>
            <person name="Ruan X.D."/>
            <person name="Zhao L."/>
            <person name="Wei J.T."/>
            <person name="Ye R.Z."/>
            <person name="Que T.C."/>
            <person name="Du C.H."/>
            <person name="Zhou Y.H."/>
            <person name="Cheng J.X."/>
            <person name="Dai P.F."/>
            <person name="Guo W.B."/>
            <person name="Han X.H."/>
            <person name="Huang E.J."/>
            <person name="Li L.F."/>
            <person name="Wei W."/>
            <person name="Gao Y.C."/>
            <person name="Liu J.Z."/>
            <person name="Shao H.Z."/>
            <person name="Wang X."/>
            <person name="Wang C.C."/>
            <person name="Yang T.C."/>
            <person name="Huo Q.B."/>
            <person name="Li W."/>
            <person name="Chen H.Y."/>
            <person name="Chen S.E."/>
            <person name="Zhou L.G."/>
            <person name="Ni X.B."/>
            <person name="Tian J.H."/>
            <person name="Sheng Y."/>
            <person name="Liu T."/>
            <person name="Pan Y.S."/>
            <person name="Xia L.Y."/>
            <person name="Li J."/>
            <person name="Zhao F."/>
            <person name="Cao W.C."/>
        </authorList>
    </citation>
    <scope>NUCLEOTIDE SEQUENCE</scope>
    <source>
        <strain evidence="2">Rmic-2018</strain>
    </source>
</reference>